<dbReference type="InterPro" id="IPR050743">
    <property type="entry name" value="2-oxoacid_DH_E2_comp"/>
</dbReference>
<evidence type="ECO:0000256" key="3">
    <source>
        <dbReference type="ARBA" id="ARBA00022679"/>
    </source>
</evidence>
<dbReference type="PANTHER" id="PTHR43178">
    <property type="entry name" value="DIHYDROLIPOAMIDE ACETYLTRANSFERASE COMPONENT OF PYRUVATE DEHYDROGENASE COMPLEX"/>
    <property type="match status" value="1"/>
</dbReference>
<evidence type="ECO:0000259" key="6">
    <source>
        <dbReference type="PROSITE" id="PS50968"/>
    </source>
</evidence>
<feature type="domain" description="Lipoyl-binding" evidence="6">
    <location>
        <begin position="2"/>
        <end position="77"/>
    </location>
</feature>
<dbReference type="InterPro" id="IPR004167">
    <property type="entry name" value="PSBD"/>
</dbReference>
<dbReference type="GO" id="GO:0005737">
    <property type="term" value="C:cytoplasm"/>
    <property type="evidence" value="ECO:0007669"/>
    <property type="project" value="TreeGrafter"/>
</dbReference>
<evidence type="ECO:0000256" key="1">
    <source>
        <dbReference type="ARBA" id="ARBA00001938"/>
    </source>
</evidence>
<dbReference type="InterPro" id="IPR023213">
    <property type="entry name" value="CAT-like_dom_sf"/>
</dbReference>
<proteinExistence type="inferred from homology"/>
<dbReference type="Gene3D" id="2.40.50.100">
    <property type="match status" value="1"/>
</dbReference>
<dbReference type="CDD" id="cd06849">
    <property type="entry name" value="lipoyl_domain"/>
    <property type="match status" value="1"/>
</dbReference>
<dbReference type="InterPro" id="IPR003016">
    <property type="entry name" value="2-oxoA_DH_lipoyl-BS"/>
</dbReference>
<dbReference type="InterPro" id="IPR011053">
    <property type="entry name" value="Single_hybrid_motif"/>
</dbReference>
<accession>A0A075FRC3</accession>
<dbReference type="SUPFAM" id="SSF47005">
    <property type="entry name" value="Peripheral subunit-binding domain of 2-oxo acid dehydrogenase complex"/>
    <property type="match status" value="1"/>
</dbReference>
<evidence type="ECO:0000256" key="5">
    <source>
        <dbReference type="ARBA" id="ARBA00023315"/>
    </source>
</evidence>
<evidence type="ECO:0000256" key="2">
    <source>
        <dbReference type="ARBA" id="ARBA00007317"/>
    </source>
</evidence>
<dbReference type="Gene3D" id="4.10.320.10">
    <property type="entry name" value="E3-binding domain"/>
    <property type="match status" value="1"/>
</dbReference>
<keyword evidence="4" id="KW-0450">Lipoyl</keyword>
<keyword evidence="5 8" id="KW-0012">Acyltransferase</keyword>
<dbReference type="Pfam" id="PF00198">
    <property type="entry name" value="2-oxoacid_dh"/>
    <property type="match status" value="1"/>
</dbReference>
<reference evidence="8" key="1">
    <citation type="journal article" date="2014" name="Genome Biol. Evol.">
        <title>Pangenome evidence for extensive interdomain horizontal transfer affecting lineage core and shell genes in uncultured planktonic thaumarchaeota and euryarchaeota.</title>
        <authorList>
            <person name="Deschamps P."/>
            <person name="Zivanovic Y."/>
            <person name="Moreira D."/>
            <person name="Rodriguez-Valera F."/>
            <person name="Lopez-Garcia P."/>
        </authorList>
    </citation>
    <scope>NUCLEOTIDE SEQUENCE</scope>
</reference>
<dbReference type="InterPro" id="IPR001078">
    <property type="entry name" value="2-oxoacid_DH_actylTfrase"/>
</dbReference>
<dbReference type="SUPFAM" id="SSF51230">
    <property type="entry name" value="Single hybrid motif"/>
    <property type="match status" value="1"/>
</dbReference>
<evidence type="ECO:0000259" key="7">
    <source>
        <dbReference type="PROSITE" id="PS51826"/>
    </source>
</evidence>
<evidence type="ECO:0000313" key="8">
    <source>
        <dbReference type="EMBL" id="AIE92016.1"/>
    </source>
</evidence>
<dbReference type="GO" id="GO:0031405">
    <property type="term" value="F:lipoic acid binding"/>
    <property type="evidence" value="ECO:0007669"/>
    <property type="project" value="TreeGrafter"/>
</dbReference>
<feature type="domain" description="Peripheral subunit-binding (PSBD)" evidence="7">
    <location>
        <begin position="111"/>
        <end position="148"/>
    </location>
</feature>
<organism evidence="8">
    <name type="scientific">uncultured marine thaumarchaeote AD1000_19_G07</name>
    <dbReference type="NCBI Taxonomy" id="1455897"/>
    <lineage>
        <taxon>Archaea</taxon>
        <taxon>Nitrososphaerota</taxon>
        <taxon>environmental samples</taxon>
    </lineage>
</organism>
<protein>
    <submittedName>
        <fullName evidence="8">Branched-chain alpha-keto acid dehydrogenase subunit E2 (DLAT, aceF, pdhC)</fullName>
        <ecNumber evidence="8">2.3.1.12</ecNumber>
    </submittedName>
</protein>
<name>A0A075FRC3_9ARCH</name>
<dbReference type="Gene3D" id="3.30.559.10">
    <property type="entry name" value="Chloramphenicol acetyltransferase-like domain"/>
    <property type="match status" value="1"/>
</dbReference>
<dbReference type="EC" id="2.3.1.12" evidence="8"/>
<keyword evidence="3 8" id="KW-0808">Transferase</keyword>
<dbReference type="PROSITE" id="PS50968">
    <property type="entry name" value="BIOTINYL_LIPOYL"/>
    <property type="match status" value="1"/>
</dbReference>
<dbReference type="InterPro" id="IPR036625">
    <property type="entry name" value="E3-bd_dom_sf"/>
</dbReference>
<dbReference type="EMBL" id="KF900355">
    <property type="protein sequence ID" value="AIE92016.1"/>
    <property type="molecule type" value="Genomic_DNA"/>
</dbReference>
<sequence length="387" mass="42986">MVYNFKLADIGEGIVEGEVSKWYIKVGDVVKENQPLVEIITEKVTVELPSPADGTIMKIGPDAGKIVKVGEVIVVIDDGKEEDDVRGVSKEEAKVDKKEVIKEEIKSKKVIATPAVKRLAKEMGIDITKVVATGEDGKITEKDVKLYSKLEVQSNEERIAFRGTRKTIAERLAKSSDRVVQAWIMEEIDMTEVTELKSRLKESSSEDIKLTYMPFFVKAVIRSLKSSPRINASLDEETEDIVIKKDYNIGIATDTEQGLIVPVIKKAQDKDIKEIAKEIEELSIEAKSGKLGLEDTQGGTFTITNIGAIGGISSIPIVNYPEVAILAINKIMKKVVHWEGKIVVRDRVYLSLSFDHRVLDGADVARFLNSIRKCLENPESLMKDEQS</sequence>
<dbReference type="InterPro" id="IPR000089">
    <property type="entry name" value="Biotin_lipoyl"/>
</dbReference>
<dbReference type="PANTHER" id="PTHR43178:SF5">
    <property type="entry name" value="LIPOAMIDE ACYLTRANSFERASE COMPONENT OF BRANCHED-CHAIN ALPHA-KETO ACID DEHYDROGENASE COMPLEX, MITOCHONDRIAL"/>
    <property type="match status" value="1"/>
</dbReference>
<dbReference type="Pfam" id="PF02817">
    <property type="entry name" value="E3_binding"/>
    <property type="match status" value="1"/>
</dbReference>
<dbReference type="SUPFAM" id="SSF52777">
    <property type="entry name" value="CoA-dependent acyltransferases"/>
    <property type="match status" value="1"/>
</dbReference>
<dbReference type="FunFam" id="3.30.559.10:FF:000007">
    <property type="entry name" value="Dihydrolipoamide acetyltransferase component of pyruvate dehydrogenase complex"/>
    <property type="match status" value="1"/>
</dbReference>
<gene>
    <name evidence="8" type="primary">DLAT</name>
    <name evidence="8" type="synonym">aceF</name>
    <name evidence="8" type="synonym">pdhC</name>
</gene>
<dbReference type="PROSITE" id="PS51826">
    <property type="entry name" value="PSBD"/>
    <property type="match status" value="1"/>
</dbReference>
<dbReference type="AlphaFoldDB" id="A0A075FRC3"/>
<evidence type="ECO:0000256" key="4">
    <source>
        <dbReference type="ARBA" id="ARBA00022823"/>
    </source>
</evidence>
<dbReference type="PROSITE" id="PS00189">
    <property type="entry name" value="LIPOYL"/>
    <property type="match status" value="1"/>
</dbReference>
<dbReference type="Pfam" id="PF00364">
    <property type="entry name" value="Biotin_lipoyl"/>
    <property type="match status" value="1"/>
</dbReference>
<comment type="cofactor">
    <cofactor evidence="1">
        <name>(R)-lipoate</name>
        <dbReference type="ChEBI" id="CHEBI:83088"/>
    </cofactor>
</comment>
<comment type="similarity">
    <text evidence="2">Belongs to the 2-oxoacid dehydrogenase family.</text>
</comment>
<dbReference type="GO" id="GO:0004742">
    <property type="term" value="F:dihydrolipoyllysine-residue acetyltransferase activity"/>
    <property type="evidence" value="ECO:0007669"/>
    <property type="project" value="UniProtKB-EC"/>
</dbReference>